<evidence type="ECO:0000313" key="4">
    <source>
        <dbReference type="Proteomes" id="UP000886523"/>
    </source>
</evidence>
<accession>A0A9P6DR73</accession>
<evidence type="ECO:0000313" key="3">
    <source>
        <dbReference type="EMBL" id="KAF9507310.1"/>
    </source>
</evidence>
<protein>
    <submittedName>
        <fullName evidence="3">Uncharacterized protein</fullName>
    </submittedName>
</protein>
<keyword evidence="2" id="KW-0472">Membrane</keyword>
<evidence type="ECO:0000256" key="1">
    <source>
        <dbReference type="SAM" id="MobiDB-lite"/>
    </source>
</evidence>
<feature type="transmembrane region" description="Helical" evidence="2">
    <location>
        <begin position="181"/>
        <end position="214"/>
    </location>
</feature>
<dbReference type="Proteomes" id="UP000886523">
    <property type="component" value="Unassembled WGS sequence"/>
</dbReference>
<feature type="compositionally biased region" description="Basic and acidic residues" evidence="1">
    <location>
        <begin position="44"/>
        <end position="61"/>
    </location>
</feature>
<comment type="caution">
    <text evidence="3">The sequence shown here is derived from an EMBL/GenBank/DDBJ whole genome shotgun (WGS) entry which is preliminary data.</text>
</comment>
<organism evidence="3 4">
    <name type="scientific">Hydnum rufescens UP504</name>
    <dbReference type="NCBI Taxonomy" id="1448309"/>
    <lineage>
        <taxon>Eukaryota</taxon>
        <taxon>Fungi</taxon>
        <taxon>Dikarya</taxon>
        <taxon>Basidiomycota</taxon>
        <taxon>Agaricomycotina</taxon>
        <taxon>Agaricomycetes</taxon>
        <taxon>Cantharellales</taxon>
        <taxon>Hydnaceae</taxon>
        <taxon>Hydnum</taxon>
    </lineage>
</organism>
<keyword evidence="4" id="KW-1185">Reference proteome</keyword>
<name>A0A9P6DR73_9AGAM</name>
<feature type="compositionally biased region" description="Polar residues" evidence="1">
    <location>
        <begin position="117"/>
        <end position="133"/>
    </location>
</feature>
<gene>
    <name evidence="3" type="ORF">BS47DRAFT_1398727</name>
</gene>
<feature type="region of interest" description="Disordered" evidence="1">
    <location>
        <begin position="44"/>
        <end position="63"/>
    </location>
</feature>
<proteinExistence type="predicted"/>
<evidence type="ECO:0000256" key="2">
    <source>
        <dbReference type="SAM" id="Phobius"/>
    </source>
</evidence>
<keyword evidence="2" id="KW-0812">Transmembrane</keyword>
<reference evidence="3" key="1">
    <citation type="journal article" date="2020" name="Nat. Commun.">
        <title>Large-scale genome sequencing of mycorrhizal fungi provides insights into the early evolution of symbiotic traits.</title>
        <authorList>
            <person name="Miyauchi S."/>
            <person name="Kiss E."/>
            <person name="Kuo A."/>
            <person name="Drula E."/>
            <person name="Kohler A."/>
            <person name="Sanchez-Garcia M."/>
            <person name="Morin E."/>
            <person name="Andreopoulos B."/>
            <person name="Barry K.W."/>
            <person name="Bonito G."/>
            <person name="Buee M."/>
            <person name="Carver A."/>
            <person name="Chen C."/>
            <person name="Cichocki N."/>
            <person name="Clum A."/>
            <person name="Culley D."/>
            <person name="Crous P.W."/>
            <person name="Fauchery L."/>
            <person name="Girlanda M."/>
            <person name="Hayes R.D."/>
            <person name="Keri Z."/>
            <person name="LaButti K."/>
            <person name="Lipzen A."/>
            <person name="Lombard V."/>
            <person name="Magnuson J."/>
            <person name="Maillard F."/>
            <person name="Murat C."/>
            <person name="Nolan M."/>
            <person name="Ohm R.A."/>
            <person name="Pangilinan J."/>
            <person name="Pereira M.F."/>
            <person name="Perotto S."/>
            <person name="Peter M."/>
            <person name="Pfister S."/>
            <person name="Riley R."/>
            <person name="Sitrit Y."/>
            <person name="Stielow J.B."/>
            <person name="Szollosi G."/>
            <person name="Zifcakova L."/>
            <person name="Stursova M."/>
            <person name="Spatafora J.W."/>
            <person name="Tedersoo L."/>
            <person name="Vaario L.M."/>
            <person name="Yamada A."/>
            <person name="Yan M."/>
            <person name="Wang P."/>
            <person name="Xu J."/>
            <person name="Bruns T."/>
            <person name="Baldrian P."/>
            <person name="Vilgalys R."/>
            <person name="Dunand C."/>
            <person name="Henrissat B."/>
            <person name="Grigoriev I.V."/>
            <person name="Hibbett D."/>
            <person name="Nagy L.G."/>
            <person name="Martin F.M."/>
        </authorList>
    </citation>
    <scope>NUCLEOTIDE SEQUENCE</scope>
    <source>
        <strain evidence="3">UP504</strain>
    </source>
</reference>
<feature type="transmembrane region" description="Helical" evidence="2">
    <location>
        <begin position="254"/>
        <end position="275"/>
    </location>
</feature>
<sequence length="358" mass="39858">MLHLLPSEAGAVLVVEAEAINEAAQLLSKAQKGDREAKAEIIRRINAEHGRKNGVRSRDGKPPASPRVVYLWQHFINPDNVESNNRKHEKRLHQQTAEIAEVNTQARLVRTPAGDAQETNASLPGSGTQVQIQHPTPAPAHSPPPTHPLQIRDRPMAIIVTSHAFLLVPINHMALYLPHTIFLILILSPVIPLILILIPIPIPIPILILVLISVHMPIPIPVPIPVPIPIPIPVPVPIPILILAPVPVLPSQILVFPPIATVLPIPILVPILNLAPLPITLMSCQHPSDRTEIIFNPPEAWNATESISFKKRDVRRNFPKRRSLDEIYYSFPDRRWAVLSLFLTGDFDIWYNHSSHLF</sequence>
<dbReference type="AlphaFoldDB" id="A0A9P6DR73"/>
<dbReference type="EMBL" id="MU129084">
    <property type="protein sequence ID" value="KAF9507310.1"/>
    <property type="molecule type" value="Genomic_DNA"/>
</dbReference>
<feature type="region of interest" description="Disordered" evidence="1">
    <location>
        <begin position="113"/>
        <end position="145"/>
    </location>
</feature>
<feature type="compositionally biased region" description="Pro residues" evidence="1">
    <location>
        <begin position="136"/>
        <end position="145"/>
    </location>
</feature>
<feature type="transmembrane region" description="Helical" evidence="2">
    <location>
        <begin position="226"/>
        <end position="248"/>
    </location>
</feature>
<keyword evidence="2" id="KW-1133">Transmembrane helix</keyword>